<evidence type="ECO:0000313" key="1">
    <source>
        <dbReference type="EMBL" id="QPB44263.1"/>
    </source>
</evidence>
<protein>
    <recommendedName>
        <fullName evidence="3">HNH endonuclease</fullName>
    </recommendedName>
</protein>
<accession>A0A7S7YEF9</accession>
<name>A0A7S7YEF9_9VIRU</name>
<sequence length="139" mass="16018">MVHVSQEKFEREVAKTQLRCSICHRKKTYRTTARSPAKPTDTNKRLRERNAEYVRNRKFECGRCELCGLAVPTNDPQETVAFDYDHLDRTTKKGSISQMAGTTTSKRALEEEIAKCRLLCANCHRKHTKQQLGHTMYGS</sequence>
<evidence type="ECO:0000313" key="2">
    <source>
        <dbReference type="Proteomes" id="UP001162098"/>
    </source>
</evidence>
<dbReference type="KEGG" id="vg:80543459"/>
<organism evidence="1 2">
    <name type="scientific">Medusavirus stheno T3</name>
    <dbReference type="NCBI Taxonomy" id="3069717"/>
    <lineage>
        <taxon>Viruses</taxon>
        <taxon>Varidnaviria</taxon>
        <taxon>Bamfordvirae</taxon>
        <taxon>Nucleocytoviricota</taxon>
        <taxon>Megaviricetes</taxon>
        <taxon>Mamonoviridae</taxon>
        <taxon>Medusavirus</taxon>
        <taxon>Medusavirus sthenus</taxon>
    </lineage>
</organism>
<reference evidence="1 2" key="1">
    <citation type="submission" date="2020-09" db="EMBL/GenBank/DDBJ databases">
        <authorList>
            <person name="Zhang R."/>
            <person name="Garcia K."/>
            <person name="Ogata H."/>
        </authorList>
    </citation>
    <scope>NUCLEOTIDE SEQUENCE [LARGE SCALE GENOMIC DNA]</scope>
    <source>
        <strain evidence="2">stheno</strain>
    </source>
</reference>
<proteinExistence type="predicted"/>
<dbReference type="Proteomes" id="UP001162098">
    <property type="component" value="Segment"/>
</dbReference>
<keyword evidence="2" id="KW-1185">Reference proteome</keyword>
<dbReference type="EMBL" id="MW018138">
    <property type="protein sequence ID" value="QPB44263.1"/>
    <property type="molecule type" value="Genomic_DNA"/>
</dbReference>
<evidence type="ECO:0008006" key="3">
    <source>
        <dbReference type="Google" id="ProtNLM"/>
    </source>
</evidence>